<dbReference type="InterPro" id="IPR007539">
    <property type="entry name" value="DUF551"/>
</dbReference>
<evidence type="ECO:0000313" key="2">
    <source>
        <dbReference type="EMBL" id="MBH3440492.1"/>
    </source>
</evidence>
<evidence type="ECO:0000313" key="3">
    <source>
        <dbReference type="Proteomes" id="UP000638986"/>
    </source>
</evidence>
<organism evidence="2 3">
    <name type="scientific">Pseudomonas luteola</name>
    <dbReference type="NCBI Taxonomy" id="47886"/>
    <lineage>
        <taxon>Bacteria</taxon>
        <taxon>Pseudomonadati</taxon>
        <taxon>Pseudomonadota</taxon>
        <taxon>Gammaproteobacteria</taxon>
        <taxon>Pseudomonadales</taxon>
        <taxon>Pseudomonadaceae</taxon>
        <taxon>Pseudomonas</taxon>
    </lineage>
</organism>
<sequence length="70" mass="7851">MSEWISVETALPSDEEGTVAVLTKENDVLTAWATYWSGARSDFACWTFPHPDDDDSVVTHWCRLPPLPKA</sequence>
<proteinExistence type="predicted"/>
<protein>
    <submittedName>
        <fullName evidence="2">DUF551 domain-containing protein</fullName>
    </submittedName>
</protein>
<dbReference type="EMBL" id="JADTXM010000012">
    <property type="protein sequence ID" value="MBH3440492.1"/>
    <property type="molecule type" value="Genomic_DNA"/>
</dbReference>
<feature type="domain" description="DUF551" evidence="1">
    <location>
        <begin position="3"/>
        <end position="66"/>
    </location>
</feature>
<gene>
    <name evidence="2" type="ORF">I5Q09_17560</name>
</gene>
<comment type="caution">
    <text evidence="2">The sequence shown here is derived from an EMBL/GenBank/DDBJ whole genome shotgun (WGS) entry which is preliminary data.</text>
</comment>
<accession>A0ABS0MUU8</accession>
<dbReference type="Proteomes" id="UP000638986">
    <property type="component" value="Unassembled WGS sequence"/>
</dbReference>
<dbReference type="RefSeq" id="WP_197872900.1">
    <property type="nucleotide sequence ID" value="NZ_JADTXM010000012.1"/>
</dbReference>
<dbReference type="Pfam" id="PF04448">
    <property type="entry name" value="DUF551"/>
    <property type="match status" value="1"/>
</dbReference>
<reference evidence="2 3" key="1">
    <citation type="submission" date="2020-11" db="EMBL/GenBank/DDBJ databases">
        <title>Enhanced detection system for hospital associated transmission using whole genome sequencing surveillance.</title>
        <authorList>
            <person name="Harrison L.H."/>
            <person name="Van Tyne D."/>
            <person name="Marsh J.W."/>
            <person name="Griffith M.P."/>
            <person name="Snyder D.J."/>
            <person name="Cooper V.S."/>
            <person name="Mustapha M."/>
        </authorList>
    </citation>
    <scope>NUCLEOTIDE SEQUENCE [LARGE SCALE GENOMIC DNA]</scope>
    <source>
        <strain evidence="2 3">PSB00013</strain>
    </source>
</reference>
<name>A0ABS0MUU8_PSELU</name>
<evidence type="ECO:0000259" key="1">
    <source>
        <dbReference type="Pfam" id="PF04448"/>
    </source>
</evidence>